<proteinExistence type="inferred from homology"/>
<dbReference type="CDD" id="cd02440">
    <property type="entry name" value="AdoMet_MTases"/>
    <property type="match status" value="1"/>
</dbReference>
<feature type="region of interest" description="Disordered" evidence="2">
    <location>
        <begin position="538"/>
        <end position="584"/>
    </location>
</feature>
<evidence type="ECO:0000313" key="3">
    <source>
        <dbReference type="EMBL" id="KAK7100453.1"/>
    </source>
</evidence>
<feature type="compositionally biased region" description="Basic and acidic residues" evidence="2">
    <location>
        <begin position="360"/>
        <end position="370"/>
    </location>
</feature>
<dbReference type="PANTHER" id="PTHR11579">
    <property type="entry name" value="PROTEIN-L-ISOASPARTATE O-METHYLTRANSFERASE"/>
    <property type="match status" value="1"/>
</dbReference>
<gene>
    <name evidence="3" type="ORF">V1264_023410</name>
</gene>
<feature type="compositionally biased region" description="Basic residues" evidence="2">
    <location>
        <begin position="266"/>
        <end position="283"/>
    </location>
</feature>
<dbReference type="GO" id="GO:0004719">
    <property type="term" value="F:protein-L-isoaspartate (D-aspartate) O-methyltransferase activity"/>
    <property type="evidence" value="ECO:0007669"/>
    <property type="project" value="InterPro"/>
</dbReference>
<protein>
    <recommendedName>
        <fullName evidence="5">Protein-L-isoaspartate O-methyltransferase domain-containing protein 1</fullName>
    </recommendedName>
</protein>
<comment type="caution">
    <text evidence="3">The sequence shown here is derived from an EMBL/GenBank/DDBJ whole genome shotgun (WGS) entry which is preliminary data.</text>
</comment>
<evidence type="ECO:0008006" key="5">
    <source>
        <dbReference type="Google" id="ProtNLM"/>
    </source>
</evidence>
<organism evidence="3 4">
    <name type="scientific">Littorina saxatilis</name>
    <dbReference type="NCBI Taxonomy" id="31220"/>
    <lineage>
        <taxon>Eukaryota</taxon>
        <taxon>Metazoa</taxon>
        <taxon>Spiralia</taxon>
        <taxon>Lophotrochozoa</taxon>
        <taxon>Mollusca</taxon>
        <taxon>Gastropoda</taxon>
        <taxon>Caenogastropoda</taxon>
        <taxon>Littorinimorpha</taxon>
        <taxon>Littorinoidea</taxon>
        <taxon>Littorinidae</taxon>
        <taxon>Littorina</taxon>
    </lineage>
</organism>
<feature type="region of interest" description="Disordered" evidence="2">
    <location>
        <begin position="262"/>
        <end position="283"/>
    </location>
</feature>
<evidence type="ECO:0000313" key="4">
    <source>
        <dbReference type="Proteomes" id="UP001374579"/>
    </source>
</evidence>
<feature type="compositionally biased region" description="Acidic residues" evidence="2">
    <location>
        <begin position="462"/>
        <end position="477"/>
    </location>
</feature>
<dbReference type="InterPro" id="IPR029063">
    <property type="entry name" value="SAM-dependent_MTases_sf"/>
</dbReference>
<dbReference type="EMBL" id="JBAMIC010000011">
    <property type="protein sequence ID" value="KAK7100453.1"/>
    <property type="molecule type" value="Genomic_DNA"/>
</dbReference>
<dbReference type="InterPro" id="IPR000682">
    <property type="entry name" value="PCMT"/>
</dbReference>
<feature type="compositionally biased region" description="Basic and acidic residues" evidence="2">
    <location>
        <begin position="333"/>
        <end position="353"/>
    </location>
</feature>
<sequence>MGGAVSTGDDNDELVDNLVDANYIKCLMTERVFRAVDRANYFLPDHRESAYKDLAWKHGHLHLSAPCIYSEVLDSLELQEGQSFLNLGSGTGYLSTMAGLVLGSYGINHGIEVHEDVVEYAREKLEEFKNKARAFEEFDFAEPHFVIGNCLELNSACRLYDRVYCGAACPTEHENYMRNLIKVGGILVMPLNDQLLQIRRIGETEWTTKSVLPVSFATLVSPSKDKPDVVDLPEIQVLSLQDICRHNIRRLMRNNICSEQPTITRIPRKQRPPRAKGHERRGRLVNIVPMQMGMMILNSMDNRDNSDDDDDDDDDEIDDDDDEVSNDGSELAKSSEDGNHTSHNHYHDGKKENDEEEEEGNGRSERENGKKSGNNHHSSKAQPSAKRKPLEGFIKEEPEIEAAAAESMSDESSTDEKTETKSKPSSSSTSADNKRCSPSSLTRDAENDNASKRMRCLKAREEEEEEEKDSDNVEEGDSASSSPMQVGQQLRRRTRRELSSEDSDMENMDLDHGAAFQAPATPTSVLNALHLLSIPRKLRCSSSNSADTSETSGFGSFGEEPDMPGLSEERDSPPNGAEEGEEGLAYLANKIAIVKQNGSLEDGEGEEEGGSSRTQLQHTGPTLGQMMKERIGLLPLPQALRSYLTYYRN</sequence>
<evidence type="ECO:0000256" key="1">
    <source>
        <dbReference type="ARBA" id="ARBA00005369"/>
    </source>
</evidence>
<feature type="region of interest" description="Disordered" evidence="2">
    <location>
        <begin position="597"/>
        <end position="619"/>
    </location>
</feature>
<feature type="compositionally biased region" description="Polar residues" evidence="2">
    <location>
        <begin position="478"/>
        <end position="487"/>
    </location>
</feature>
<comment type="similarity">
    <text evidence="1">Belongs to the methyltransferase superfamily. L-isoaspartyl/D-aspartyl protein methyltransferase family.</text>
</comment>
<accession>A0AAN9B809</accession>
<feature type="compositionally biased region" description="Basic and acidic residues" evidence="2">
    <location>
        <begin position="388"/>
        <end position="397"/>
    </location>
</feature>
<dbReference type="Pfam" id="PF01135">
    <property type="entry name" value="PCMT"/>
    <property type="match status" value="1"/>
</dbReference>
<dbReference type="PANTHER" id="PTHR11579:SF9">
    <property type="entry name" value="PROTEIN-L-ISOASPARTATE O-METHYLTRANSFERASE"/>
    <property type="match status" value="1"/>
</dbReference>
<dbReference type="SUPFAM" id="SSF53335">
    <property type="entry name" value="S-adenosyl-L-methionine-dependent methyltransferases"/>
    <property type="match status" value="1"/>
</dbReference>
<dbReference type="Proteomes" id="UP001374579">
    <property type="component" value="Unassembled WGS sequence"/>
</dbReference>
<dbReference type="Gene3D" id="3.40.50.150">
    <property type="entry name" value="Vaccinia Virus protein VP39"/>
    <property type="match status" value="1"/>
</dbReference>
<reference evidence="3 4" key="1">
    <citation type="submission" date="2024-02" db="EMBL/GenBank/DDBJ databases">
        <title>Chromosome-scale genome assembly of the rough periwinkle Littorina saxatilis.</title>
        <authorList>
            <person name="De Jode A."/>
            <person name="Faria R."/>
            <person name="Formenti G."/>
            <person name="Sims Y."/>
            <person name="Smith T.P."/>
            <person name="Tracey A."/>
            <person name="Wood J.M.D."/>
            <person name="Zagrodzka Z.B."/>
            <person name="Johannesson K."/>
            <person name="Butlin R.K."/>
            <person name="Leder E.H."/>
        </authorList>
    </citation>
    <scope>NUCLEOTIDE SEQUENCE [LARGE SCALE GENOMIC DNA]</scope>
    <source>
        <strain evidence="3">Snail1</strain>
        <tissue evidence="3">Muscle</tissue>
    </source>
</reference>
<dbReference type="AlphaFoldDB" id="A0AAN9B809"/>
<name>A0AAN9B809_9CAEN</name>
<keyword evidence="4" id="KW-1185">Reference proteome</keyword>
<feature type="region of interest" description="Disordered" evidence="2">
    <location>
        <begin position="299"/>
        <end position="516"/>
    </location>
</feature>
<dbReference type="GO" id="GO:0005737">
    <property type="term" value="C:cytoplasm"/>
    <property type="evidence" value="ECO:0007669"/>
    <property type="project" value="TreeGrafter"/>
</dbReference>
<feature type="compositionally biased region" description="Low complexity" evidence="2">
    <location>
        <begin position="541"/>
        <end position="552"/>
    </location>
</feature>
<feature type="compositionally biased region" description="Acidic residues" evidence="2">
    <location>
        <begin position="306"/>
        <end position="325"/>
    </location>
</feature>
<evidence type="ECO:0000256" key="2">
    <source>
        <dbReference type="SAM" id="MobiDB-lite"/>
    </source>
</evidence>